<evidence type="ECO:0000259" key="1">
    <source>
        <dbReference type="PROSITE" id="PS51186"/>
    </source>
</evidence>
<dbReference type="CDD" id="cd04301">
    <property type="entry name" value="NAT_SF"/>
    <property type="match status" value="1"/>
</dbReference>
<protein>
    <submittedName>
        <fullName evidence="2">Acetyltransferase</fullName>
    </submittedName>
</protein>
<dbReference type="OrthoDB" id="5997585at2"/>
<gene>
    <name evidence="2" type="ORF">AVJ23_16675</name>
</gene>
<keyword evidence="3" id="KW-1185">Reference proteome</keyword>
<organism evidence="2 3">
    <name type="scientific">Pseudoponticoccus marisrubri</name>
    <dbReference type="NCBI Taxonomy" id="1685382"/>
    <lineage>
        <taxon>Bacteria</taxon>
        <taxon>Pseudomonadati</taxon>
        <taxon>Pseudomonadota</taxon>
        <taxon>Alphaproteobacteria</taxon>
        <taxon>Rhodobacterales</taxon>
        <taxon>Roseobacteraceae</taxon>
        <taxon>Pseudoponticoccus</taxon>
    </lineage>
</organism>
<dbReference type="Proteomes" id="UP000054396">
    <property type="component" value="Unassembled WGS sequence"/>
</dbReference>
<evidence type="ECO:0000313" key="3">
    <source>
        <dbReference type="Proteomes" id="UP000054396"/>
    </source>
</evidence>
<dbReference type="AlphaFoldDB" id="A0A0W7WFZ2"/>
<dbReference type="RefSeq" id="WP_058863356.1">
    <property type="nucleotide sequence ID" value="NZ_LPXO01000012.1"/>
</dbReference>
<sequence>MITCRPAGPLDARPLAELINEIIEAGGSTALTTLFTPQSMRDWMTRAEGRAAWTLAEDESGTVLGFQCIEPAEYLPEEAVEIATFARRGRTGLGIGSALFERTKAAARALGYAWINANIRADNAGGLAYYQSRGFEDYAIKRGVDIGGGLTVDKVFKRYDL</sequence>
<dbReference type="InterPro" id="IPR000182">
    <property type="entry name" value="GNAT_dom"/>
</dbReference>
<dbReference type="PROSITE" id="PS51186">
    <property type="entry name" value="GNAT"/>
    <property type="match status" value="1"/>
</dbReference>
<keyword evidence="2" id="KW-0808">Transferase</keyword>
<dbReference type="GO" id="GO:0016747">
    <property type="term" value="F:acyltransferase activity, transferring groups other than amino-acyl groups"/>
    <property type="evidence" value="ECO:0007669"/>
    <property type="project" value="InterPro"/>
</dbReference>
<name>A0A0W7WFZ2_9RHOB</name>
<feature type="domain" description="N-acetyltransferase" evidence="1">
    <location>
        <begin position="2"/>
        <end position="161"/>
    </location>
</feature>
<proteinExistence type="predicted"/>
<evidence type="ECO:0000313" key="2">
    <source>
        <dbReference type="EMBL" id="KUF09521.1"/>
    </source>
</evidence>
<comment type="caution">
    <text evidence="2">The sequence shown here is derived from an EMBL/GenBank/DDBJ whole genome shotgun (WGS) entry which is preliminary data.</text>
</comment>
<dbReference type="InterPro" id="IPR016181">
    <property type="entry name" value="Acyl_CoA_acyltransferase"/>
</dbReference>
<dbReference type="STRING" id="1685382.AVJ23_16675"/>
<reference evidence="2 3" key="1">
    <citation type="submission" date="2015-12" db="EMBL/GenBank/DDBJ databases">
        <authorList>
            <person name="Shamseldin A."/>
            <person name="Moawad H."/>
            <person name="Abd El-Rahim W.M."/>
            <person name="Sadowsky M.J."/>
        </authorList>
    </citation>
    <scope>NUCLEOTIDE SEQUENCE [LARGE SCALE GENOMIC DNA]</scope>
    <source>
        <strain evidence="2 3">SJ5A-1</strain>
    </source>
</reference>
<accession>A0A0W7WFZ2</accession>
<dbReference type="Pfam" id="PF00583">
    <property type="entry name" value="Acetyltransf_1"/>
    <property type="match status" value="1"/>
</dbReference>
<dbReference type="Gene3D" id="3.40.630.30">
    <property type="match status" value="1"/>
</dbReference>
<dbReference type="EMBL" id="LPXO01000012">
    <property type="protein sequence ID" value="KUF09521.1"/>
    <property type="molecule type" value="Genomic_DNA"/>
</dbReference>
<dbReference type="SUPFAM" id="SSF55729">
    <property type="entry name" value="Acyl-CoA N-acyltransferases (Nat)"/>
    <property type="match status" value="1"/>
</dbReference>